<dbReference type="Pfam" id="PF02270">
    <property type="entry name" value="TFIIF_beta"/>
    <property type="match status" value="1"/>
</dbReference>
<dbReference type="PANTHER" id="PTHR10445">
    <property type="entry name" value="GENERAL TRANSCRIPTION FACTOR IIF SUBUNIT 2"/>
    <property type="match status" value="1"/>
</dbReference>
<feature type="domain" description="TFIIF beta subunit N-terminal" evidence="12">
    <location>
        <begin position="56"/>
        <end position="200"/>
    </location>
</feature>
<feature type="compositionally biased region" description="Basic and acidic residues" evidence="10">
    <location>
        <begin position="380"/>
        <end position="390"/>
    </location>
</feature>
<evidence type="ECO:0000256" key="8">
    <source>
        <dbReference type="ARBA" id="ARBA00081473"/>
    </source>
</evidence>
<keyword evidence="13" id="KW-0547">Nucleotide-binding</keyword>
<dbReference type="InterPro" id="IPR003196">
    <property type="entry name" value="TFIIF_beta"/>
</dbReference>
<dbReference type="InterPro" id="IPR040450">
    <property type="entry name" value="TFIIF_beta_HTH"/>
</dbReference>
<evidence type="ECO:0000313" key="13">
    <source>
        <dbReference type="EMBL" id="POY75968.1"/>
    </source>
</evidence>
<gene>
    <name evidence="13" type="ORF">BMF94_1052</name>
</gene>
<evidence type="ECO:0000256" key="5">
    <source>
        <dbReference type="ARBA" id="ARBA00023125"/>
    </source>
</evidence>
<comment type="subcellular location">
    <subcellularLocation>
        <location evidence="1">Nucleus</location>
    </subcellularLocation>
</comment>
<evidence type="ECO:0000256" key="1">
    <source>
        <dbReference type="ARBA" id="ARBA00004123"/>
    </source>
</evidence>
<protein>
    <recommendedName>
        <fullName evidence="3">Transcription initiation factor IIF subunit beta</fullName>
    </recommendedName>
    <alternativeName>
        <fullName evidence="9">TFIIF medium subunit</fullName>
    </alternativeName>
    <alternativeName>
        <fullName evidence="8">TFIIF-beta</fullName>
    </alternativeName>
</protein>
<evidence type="ECO:0000256" key="10">
    <source>
        <dbReference type="SAM" id="MobiDB-lite"/>
    </source>
</evidence>
<dbReference type="PANTHER" id="PTHR10445:SF0">
    <property type="entry name" value="GENERAL TRANSCRIPTION FACTOR IIF SUBUNIT 2"/>
    <property type="match status" value="1"/>
</dbReference>
<feature type="compositionally biased region" description="Acidic residues" evidence="10">
    <location>
        <begin position="391"/>
        <end position="406"/>
    </location>
</feature>
<keyword evidence="13" id="KW-0067">ATP-binding</keyword>
<name>A0A2S5BGR3_9BASI</name>
<dbReference type="GO" id="GO:0005674">
    <property type="term" value="C:transcription factor TFIIF complex"/>
    <property type="evidence" value="ECO:0007669"/>
    <property type="project" value="InterPro"/>
</dbReference>
<dbReference type="SUPFAM" id="SSF46785">
    <property type="entry name" value="Winged helix' DNA-binding domain"/>
    <property type="match status" value="1"/>
</dbReference>
<keyword evidence="4" id="KW-0805">Transcription regulation</keyword>
<keyword evidence="14" id="KW-1185">Reference proteome</keyword>
<feature type="region of interest" description="Disordered" evidence="10">
    <location>
        <begin position="343"/>
        <end position="406"/>
    </location>
</feature>
<dbReference type="Pfam" id="PF17683">
    <property type="entry name" value="TFIIF_beta_N"/>
    <property type="match status" value="1"/>
</dbReference>
<dbReference type="InterPro" id="IPR036388">
    <property type="entry name" value="WH-like_DNA-bd_sf"/>
</dbReference>
<evidence type="ECO:0000256" key="9">
    <source>
        <dbReference type="ARBA" id="ARBA00081863"/>
    </source>
</evidence>
<keyword evidence="7" id="KW-0539">Nucleus</keyword>
<dbReference type="GO" id="GO:0006367">
    <property type="term" value="P:transcription initiation at RNA polymerase II promoter"/>
    <property type="evidence" value="ECO:0007669"/>
    <property type="project" value="InterPro"/>
</dbReference>
<feature type="domain" description="TFIIF beta subunit HTH" evidence="11">
    <location>
        <begin position="279"/>
        <end position="342"/>
    </location>
</feature>
<feature type="compositionally biased region" description="Basic and acidic residues" evidence="10">
    <location>
        <begin position="15"/>
        <end position="29"/>
    </location>
</feature>
<comment type="caution">
    <text evidence="13">The sequence shown here is derived from an EMBL/GenBank/DDBJ whole genome shotgun (WGS) entry which is preliminary data.</text>
</comment>
<evidence type="ECO:0000256" key="4">
    <source>
        <dbReference type="ARBA" id="ARBA00023015"/>
    </source>
</evidence>
<dbReference type="EMBL" id="PJQD01000009">
    <property type="protein sequence ID" value="POY75968.1"/>
    <property type="molecule type" value="Genomic_DNA"/>
</dbReference>
<dbReference type="CDD" id="cd07980">
    <property type="entry name" value="TFIIF_beta"/>
    <property type="match status" value="1"/>
</dbReference>
<evidence type="ECO:0000256" key="6">
    <source>
        <dbReference type="ARBA" id="ARBA00023163"/>
    </source>
</evidence>
<dbReference type="GO" id="GO:0016787">
    <property type="term" value="F:hydrolase activity"/>
    <property type="evidence" value="ECO:0007669"/>
    <property type="project" value="UniProtKB-KW"/>
</dbReference>
<keyword evidence="13" id="KW-0378">Hydrolase</keyword>
<dbReference type="Proteomes" id="UP000237144">
    <property type="component" value="Unassembled WGS sequence"/>
</dbReference>
<dbReference type="SUPFAM" id="SSF50916">
    <property type="entry name" value="Rap30/74 interaction domains"/>
    <property type="match status" value="1"/>
</dbReference>
<dbReference type="InterPro" id="IPR011039">
    <property type="entry name" value="TFIIF_interaction"/>
</dbReference>
<evidence type="ECO:0000256" key="2">
    <source>
        <dbReference type="ARBA" id="ARBA00009543"/>
    </source>
</evidence>
<comment type="similarity">
    <text evidence="2">Belongs to the TFIIF beta subunit family.</text>
</comment>
<evidence type="ECO:0000259" key="11">
    <source>
        <dbReference type="Pfam" id="PF02270"/>
    </source>
</evidence>
<feature type="region of interest" description="Disordered" evidence="10">
    <location>
        <begin position="107"/>
        <end position="140"/>
    </location>
</feature>
<feature type="compositionally biased region" description="Low complexity" evidence="10">
    <location>
        <begin position="107"/>
        <end position="121"/>
    </location>
</feature>
<evidence type="ECO:0000256" key="7">
    <source>
        <dbReference type="ARBA" id="ARBA00023242"/>
    </source>
</evidence>
<dbReference type="FunFam" id="1.10.10.10:FF:000035">
    <property type="entry name" value="General transcription factor IIF subunit 2"/>
    <property type="match status" value="1"/>
</dbReference>
<keyword evidence="6" id="KW-0804">Transcription</keyword>
<dbReference type="STRING" id="741276.A0A2S5BGR3"/>
<keyword evidence="13" id="KW-0347">Helicase</keyword>
<feature type="region of interest" description="Disordered" evidence="10">
    <location>
        <begin position="1"/>
        <end position="50"/>
    </location>
</feature>
<sequence>MAMFNRNSLPEEFEAEHGSVDLADGDRKPASGRSGAQQSPHDDREDEDLDLGRAGQRVWLCKVPRFLLDKWQQSSREGEILGRVRVYDEKTPDGNAKISVLLNEHASTSGNGAASTSASTSEAKPDLKGKRPAHLAAAQAGDGLPTEYKLTMQNTASKNLYVFGEKIEDDLDTGEEGARKKRRVTSLLGTVAHECSLTPVITNPAAAAAYARIMRERQRKASEPKRTLKRLEVDDATANRMASGVGVGGIKARAATFANTTNKRKGATNAAGQPVRAFRMEKPQLLDALISHFQSAPYWSLKSLNEHVKQPQMYLRECLSEIATLIPKGPYANMWTLKPEFKGTAGPSGASTSTLASASLSTTGAEDVKPDFAAAAIEGGVKKEEGVDDRLGDEEDDDDGDLEMVS</sequence>
<evidence type="ECO:0000313" key="14">
    <source>
        <dbReference type="Proteomes" id="UP000237144"/>
    </source>
</evidence>
<organism evidence="13 14">
    <name type="scientific">Rhodotorula taiwanensis</name>
    <dbReference type="NCBI Taxonomy" id="741276"/>
    <lineage>
        <taxon>Eukaryota</taxon>
        <taxon>Fungi</taxon>
        <taxon>Dikarya</taxon>
        <taxon>Basidiomycota</taxon>
        <taxon>Pucciniomycotina</taxon>
        <taxon>Microbotryomycetes</taxon>
        <taxon>Sporidiobolales</taxon>
        <taxon>Sporidiobolaceae</taxon>
        <taxon>Rhodotorula</taxon>
    </lineage>
</organism>
<dbReference type="InterPro" id="IPR040504">
    <property type="entry name" value="TFIIF_beta_N"/>
</dbReference>
<proteinExistence type="inferred from homology"/>
<feature type="compositionally biased region" description="Low complexity" evidence="10">
    <location>
        <begin position="343"/>
        <end position="365"/>
    </location>
</feature>
<evidence type="ECO:0000259" key="12">
    <source>
        <dbReference type="Pfam" id="PF17683"/>
    </source>
</evidence>
<keyword evidence="5" id="KW-0238">DNA-binding</keyword>
<dbReference type="AlphaFoldDB" id="A0A2S5BGR3"/>
<dbReference type="InterPro" id="IPR036390">
    <property type="entry name" value="WH_DNA-bd_sf"/>
</dbReference>
<reference evidence="13 14" key="1">
    <citation type="journal article" date="2018" name="Front. Microbiol.">
        <title>Prospects for Fungal Bioremediation of Acidic Radioactive Waste Sites: Characterization and Genome Sequence of Rhodotorula taiwanensis MD1149.</title>
        <authorList>
            <person name="Tkavc R."/>
            <person name="Matrosova V.Y."/>
            <person name="Grichenko O.E."/>
            <person name="Gostincar C."/>
            <person name="Volpe R.P."/>
            <person name="Klimenkova P."/>
            <person name="Gaidamakova E.K."/>
            <person name="Zhou C.E."/>
            <person name="Stewart B.J."/>
            <person name="Lyman M.G."/>
            <person name="Malfatti S.A."/>
            <person name="Rubinfeld B."/>
            <person name="Courtot M."/>
            <person name="Singh J."/>
            <person name="Dalgard C.L."/>
            <person name="Hamilton T."/>
            <person name="Frey K.G."/>
            <person name="Gunde-Cimerman N."/>
            <person name="Dugan L."/>
            <person name="Daly M.J."/>
        </authorList>
    </citation>
    <scope>NUCLEOTIDE SEQUENCE [LARGE SCALE GENOMIC DNA]</scope>
    <source>
        <strain evidence="13 14">MD1149</strain>
    </source>
</reference>
<evidence type="ECO:0000256" key="3">
    <source>
        <dbReference type="ARBA" id="ARBA00021453"/>
    </source>
</evidence>
<dbReference type="Gene3D" id="1.10.10.10">
    <property type="entry name" value="Winged helix-like DNA-binding domain superfamily/Winged helix DNA-binding domain"/>
    <property type="match status" value="1"/>
</dbReference>
<dbReference type="OrthoDB" id="449280at2759"/>
<accession>A0A2S5BGR3</accession>
<dbReference type="GO" id="GO:0004386">
    <property type="term" value="F:helicase activity"/>
    <property type="evidence" value="ECO:0007669"/>
    <property type="project" value="UniProtKB-KW"/>
</dbReference>
<dbReference type="GO" id="GO:0003677">
    <property type="term" value="F:DNA binding"/>
    <property type="evidence" value="ECO:0007669"/>
    <property type="project" value="UniProtKB-KW"/>
</dbReference>